<dbReference type="GO" id="GO:0004497">
    <property type="term" value="F:monooxygenase activity"/>
    <property type="evidence" value="ECO:0007669"/>
    <property type="project" value="InterPro"/>
</dbReference>
<accession>A0A1S8CN03</accession>
<dbReference type="EMBL" id="MOXD01000002">
    <property type="protein sequence ID" value="OMQ25771.1"/>
    <property type="molecule type" value="Genomic_DNA"/>
</dbReference>
<evidence type="ECO:0000313" key="3">
    <source>
        <dbReference type="EMBL" id="OMQ25771.1"/>
    </source>
</evidence>
<dbReference type="GO" id="GO:0005506">
    <property type="term" value="F:iron ion binding"/>
    <property type="evidence" value="ECO:0007669"/>
    <property type="project" value="InterPro"/>
</dbReference>
<dbReference type="SUPFAM" id="SSF48264">
    <property type="entry name" value="Cytochrome P450"/>
    <property type="match status" value="1"/>
</dbReference>
<dbReference type="GO" id="GO:0016705">
    <property type="term" value="F:oxidoreductase activity, acting on paired donors, with incorporation or reduction of molecular oxygen"/>
    <property type="evidence" value="ECO:0007669"/>
    <property type="project" value="InterPro"/>
</dbReference>
<dbReference type="PANTHER" id="PTHR46696:SF1">
    <property type="entry name" value="CYTOCHROME P450 YJIB-RELATED"/>
    <property type="match status" value="1"/>
</dbReference>
<dbReference type="PANTHER" id="PTHR46696">
    <property type="entry name" value="P450, PUTATIVE (EUROFUNG)-RELATED"/>
    <property type="match status" value="1"/>
</dbReference>
<dbReference type="InterPro" id="IPR036396">
    <property type="entry name" value="Cyt_P450_sf"/>
</dbReference>
<evidence type="ECO:0000313" key="4">
    <source>
        <dbReference type="Proteomes" id="UP000216021"/>
    </source>
</evidence>
<dbReference type="Gene3D" id="1.10.630.10">
    <property type="entry name" value="Cytochrome P450"/>
    <property type="match status" value="1"/>
</dbReference>
<dbReference type="InterPro" id="IPR017972">
    <property type="entry name" value="Cyt_P450_CS"/>
</dbReference>
<protein>
    <recommendedName>
        <fullName evidence="5">Cytochrome</fullName>
    </recommendedName>
</protein>
<dbReference type="CDD" id="cd11036">
    <property type="entry name" value="AknT-like"/>
    <property type="match status" value="1"/>
</dbReference>
<dbReference type="STRING" id="2034155.BMI79_05580"/>
<comment type="similarity">
    <text evidence="2">Belongs to the cytochrome P450 family.</text>
</comment>
<dbReference type="AlphaFoldDB" id="A0A1S8CN03"/>
<organism evidence="3 4">
    <name type="scientific">Serratia oryzae</name>
    <dbReference type="NCBI Taxonomy" id="2034155"/>
    <lineage>
        <taxon>Bacteria</taxon>
        <taxon>Pseudomonadati</taxon>
        <taxon>Pseudomonadota</taxon>
        <taxon>Gammaproteobacteria</taxon>
        <taxon>Enterobacterales</taxon>
        <taxon>Yersiniaceae</taxon>
        <taxon>Serratia</taxon>
    </lineage>
</organism>
<dbReference type="GO" id="GO:0020037">
    <property type="term" value="F:heme binding"/>
    <property type="evidence" value="ECO:0007669"/>
    <property type="project" value="InterPro"/>
</dbReference>
<evidence type="ECO:0000256" key="1">
    <source>
        <dbReference type="ARBA" id="ARBA00001971"/>
    </source>
</evidence>
<keyword evidence="4" id="KW-1185">Reference proteome</keyword>
<comment type="cofactor">
    <cofactor evidence="1">
        <name>heme</name>
        <dbReference type="ChEBI" id="CHEBI:30413"/>
    </cofactor>
</comment>
<dbReference type="InterPro" id="IPR002397">
    <property type="entry name" value="Cyt_P450_B"/>
</dbReference>
<reference evidence="3 4" key="1">
    <citation type="submission" date="2016-11" db="EMBL/GenBank/DDBJ databases">
        <title>Rahnella oryzae sp. nov., isolated from rice root.</title>
        <authorList>
            <person name="Zhang X.-X."/>
            <person name="Zhang J."/>
        </authorList>
    </citation>
    <scope>NUCLEOTIDE SEQUENCE [LARGE SCALE GENOMIC DNA]</scope>
    <source>
        <strain evidence="3 4">J11-6</strain>
    </source>
</reference>
<dbReference type="Proteomes" id="UP000216021">
    <property type="component" value="Unassembled WGS sequence"/>
</dbReference>
<proteinExistence type="inferred from homology"/>
<sequence>MALCPFSVATPQAVRAALTHADLGVRPPHEPVPTLLLATPAQPLFAALVRMRDDAGHPELKAAISSALASFSDNEIYQLATRVAQSLAPGMLTAEQLTRFSYALPIGVLAELLGVAYQERTVLVDNVLDFVRCIAPGGSEQQMASGAIAAGKLHEWLQAADGPLFIRLCQHIGDRTVAIANAIGLFFQACEGTAGLLGQTLLLMQERHIAAEEGISSVLQHTPPIYSTRRFALRATELGGEPLTIGQAVLISLQTEGESFAFGYGSHRCPGAGWAQAIALSGIHHLLTLKIEPELLAHFRWRVSQNARVPEFFTAEE</sequence>
<dbReference type="PROSITE" id="PS00086">
    <property type="entry name" value="CYTOCHROME_P450"/>
    <property type="match status" value="1"/>
</dbReference>
<evidence type="ECO:0008006" key="5">
    <source>
        <dbReference type="Google" id="ProtNLM"/>
    </source>
</evidence>
<dbReference type="PRINTS" id="PR00359">
    <property type="entry name" value="BP450"/>
</dbReference>
<evidence type="ECO:0000256" key="2">
    <source>
        <dbReference type="ARBA" id="ARBA00010617"/>
    </source>
</evidence>
<dbReference type="RefSeq" id="WP_076941167.1">
    <property type="nucleotide sequence ID" value="NZ_MOXD01000002.1"/>
</dbReference>
<dbReference type="OrthoDB" id="9801155at2"/>
<name>A0A1S8CN03_9GAMM</name>
<gene>
    <name evidence="3" type="ORF">BMI79_05580</name>
</gene>
<comment type="caution">
    <text evidence="3">The sequence shown here is derived from an EMBL/GenBank/DDBJ whole genome shotgun (WGS) entry which is preliminary data.</text>
</comment>